<sequence length="309" mass="33769">MSADKAPAEKLPLATRKNVRDGWEAKKGDLETQMEALVGVKWTFTCNSLAIYPYAEPNSYGFNSLGDCIFAYFDGLIWSLKSFVEKHGPSGVAELNSVCPTHTCTLLASTKFSYCGSMVADGQLQLVFNPKQLGSNVSYVAQDLDKALSEAPQPAGASPLSYAARHSVKTDYDTKIADMTEKVKKILKNENFKFEPEFDDLGKALKGGKGVRDDWETNLGSFAKGYYDSFIDVLEREKFAEDELLREGLEEGAPAGVVKLRVVEKLAGGSGANGYNEILIEDGKLVIQTTPANWGTNISYACEKLVDIL</sequence>
<dbReference type="AlphaFoldDB" id="A0A132B6U2"/>
<dbReference type="InParanoid" id="A0A132B6U2"/>
<dbReference type="Proteomes" id="UP000070700">
    <property type="component" value="Unassembled WGS sequence"/>
</dbReference>
<evidence type="ECO:0000313" key="2">
    <source>
        <dbReference type="Proteomes" id="UP000070700"/>
    </source>
</evidence>
<accession>A0A132B6U2</accession>
<keyword evidence="2" id="KW-1185">Reference proteome</keyword>
<dbReference type="RefSeq" id="XP_018062480.1">
    <property type="nucleotide sequence ID" value="XM_018223244.1"/>
</dbReference>
<dbReference type="KEGG" id="psco:LY89DRAFT_789356"/>
<proteinExistence type="predicted"/>
<evidence type="ECO:0000313" key="1">
    <source>
        <dbReference type="EMBL" id="KUJ08125.1"/>
    </source>
</evidence>
<dbReference type="EMBL" id="KQ947437">
    <property type="protein sequence ID" value="KUJ08125.1"/>
    <property type="molecule type" value="Genomic_DNA"/>
</dbReference>
<name>A0A132B6U2_MOLSC</name>
<reference evidence="1 2" key="1">
    <citation type="submission" date="2015-10" db="EMBL/GenBank/DDBJ databases">
        <title>Full genome of DAOMC 229536 Phialocephala scopiformis, a fungal endophyte of spruce producing the potent anti-insectan compound rugulosin.</title>
        <authorList>
            <consortium name="DOE Joint Genome Institute"/>
            <person name="Walker A.K."/>
            <person name="Frasz S.L."/>
            <person name="Seifert K.A."/>
            <person name="Miller J.D."/>
            <person name="Mondo S.J."/>
            <person name="Labutti K."/>
            <person name="Lipzen A."/>
            <person name="Dockter R."/>
            <person name="Kennedy M."/>
            <person name="Grigoriev I.V."/>
            <person name="Spatafora J.W."/>
        </authorList>
    </citation>
    <scope>NUCLEOTIDE SEQUENCE [LARGE SCALE GENOMIC DNA]</scope>
    <source>
        <strain evidence="1 2">CBS 120377</strain>
    </source>
</reference>
<dbReference type="GeneID" id="28832970"/>
<dbReference type="OrthoDB" id="2364174at2759"/>
<gene>
    <name evidence="1" type="ORF">LY89DRAFT_789356</name>
</gene>
<protein>
    <submittedName>
        <fullName evidence="1">Uncharacterized protein</fullName>
    </submittedName>
</protein>
<organism evidence="1 2">
    <name type="scientific">Mollisia scopiformis</name>
    <name type="common">Conifer needle endophyte fungus</name>
    <name type="synonym">Phialocephala scopiformis</name>
    <dbReference type="NCBI Taxonomy" id="149040"/>
    <lineage>
        <taxon>Eukaryota</taxon>
        <taxon>Fungi</taxon>
        <taxon>Dikarya</taxon>
        <taxon>Ascomycota</taxon>
        <taxon>Pezizomycotina</taxon>
        <taxon>Leotiomycetes</taxon>
        <taxon>Helotiales</taxon>
        <taxon>Mollisiaceae</taxon>
        <taxon>Mollisia</taxon>
    </lineage>
</organism>